<evidence type="ECO:0000256" key="3">
    <source>
        <dbReference type="ARBA" id="ARBA00023329"/>
    </source>
</evidence>
<dbReference type="Pfam" id="PF02493">
    <property type="entry name" value="MORN"/>
    <property type="match status" value="6"/>
</dbReference>
<evidence type="ECO:0000313" key="7">
    <source>
        <dbReference type="Proteomes" id="UP001154114"/>
    </source>
</evidence>
<proteinExistence type="predicted"/>
<evidence type="ECO:0000256" key="2">
    <source>
        <dbReference type="ARBA" id="ARBA00022737"/>
    </source>
</evidence>
<keyword evidence="7" id="KW-1185">Reference proteome</keyword>
<dbReference type="SUPFAM" id="SSF82185">
    <property type="entry name" value="Histone H3 K4-specific methyltransferase SET7/9 N-terminal domain"/>
    <property type="match status" value="2"/>
</dbReference>
<dbReference type="GO" id="GO:0001669">
    <property type="term" value="C:acrosomal vesicle"/>
    <property type="evidence" value="ECO:0007669"/>
    <property type="project" value="UniProtKB-SubCell"/>
</dbReference>
<organism evidence="6 7">
    <name type="scientific">Chrysodeixis includens</name>
    <name type="common">Soybean looper</name>
    <name type="synonym">Pseudoplusia includens</name>
    <dbReference type="NCBI Taxonomy" id="689277"/>
    <lineage>
        <taxon>Eukaryota</taxon>
        <taxon>Metazoa</taxon>
        <taxon>Ecdysozoa</taxon>
        <taxon>Arthropoda</taxon>
        <taxon>Hexapoda</taxon>
        <taxon>Insecta</taxon>
        <taxon>Pterygota</taxon>
        <taxon>Neoptera</taxon>
        <taxon>Endopterygota</taxon>
        <taxon>Lepidoptera</taxon>
        <taxon>Glossata</taxon>
        <taxon>Ditrysia</taxon>
        <taxon>Noctuoidea</taxon>
        <taxon>Noctuidae</taxon>
        <taxon>Plusiinae</taxon>
        <taxon>Chrysodeixis</taxon>
    </lineage>
</organism>
<dbReference type="Proteomes" id="UP001154114">
    <property type="component" value="Chromosome 5"/>
</dbReference>
<dbReference type="InterPro" id="IPR003409">
    <property type="entry name" value="MORN"/>
</dbReference>
<dbReference type="PANTHER" id="PTHR46511:SF1">
    <property type="entry name" value="MORN REPEAT-CONTAINING PROTEIN 3"/>
    <property type="match status" value="1"/>
</dbReference>
<dbReference type="OrthoDB" id="270720at2759"/>
<comment type="subcellular location">
    <subcellularLocation>
        <location evidence="1">Cytoplasmic vesicle</location>
        <location evidence="1">Secretory vesicle</location>
        <location evidence="1">Acrosome</location>
    </subcellularLocation>
</comment>
<gene>
    <name evidence="6" type="ORF">CINC_LOCUS11253</name>
</gene>
<comment type="function">
    <text evidence="5">Assembles a suppression complex (suppresome) by tethering SIRT1 and MDM2 to regulate composite modifications of p53/TP53. Confers both deacetylation-mediated functional inactivation, by SIRT1, and ubiquitination-dependent degradation, by MDM2, of p53/TP53, promoting a proliferative and cell survival behaviors. May play a role in the regulation of spermatogenesis.</text>
</comment>
<dbReference type="EMBL" id="LR824008">
    <property type="protein sequence ID" value="CAH0604898.1"/>
    <property type="molecule type" value="Genomic_DNA"/>
</dbReference>
<evidence type="ECO:0000256" key="4">
    <source>
        <dbReference type="ARBA" id="ARBA00039854"/>
    </source>
</evidence>
<dbReference type="InterPro" id="IPR052472">
    <property type="entry name" value="MORN3"/>
</dbReference>
<keyword evidence="2" id="KW-0677">Repeat</keyword>
<sequence length="250" mass="29176">MPFYQKPRNFTPLLIAAEKRSVKNGLHHAIFTSNFSKYVGDWKKDLKEGKGKFLTISGKLYEGDWFKGFRHGFGTLSHLNPDGTYTLEYRGNWVRGKPEGIGWWYYANGDVYLGYWKAGQRHGFGTMWYANNTVYVGYFSNGKKQGLGLMVYKSGDRYEGNWENDVKHGFGRFYHLHTGQLQEGCWVQDVCVKSKMCDILIRQFCDRPTEYPIPPNELKYPKAILESHEFWIQQKVGEIDKNLKFCIDQM</sequence>
<evidence type="ECO:0000256" key="5">
    <source>
        <dbReference type="ARBA" id="ARBA00045851"/>
    </source>
</evidence>
<name>A0A9P0C184_CHRIL</name>
<reference evidence="6" key="1">
    <citation type="submission" date="2021-12" db="EMBL/GenBank/DDBJ databases">
        <authorList>
            <person name="King R."/>
        </authorList>
    </citation>
    <scope>NUCLEOTIDE SEQUENCE</scope>
</reference>
<accession>A0A9P0C184</accession>
<protein>
    <recommendedName>
        <fullName evidence="4">MORN repeat-containing protein 3</fullName>
    </recommendedName>
</protein>
<dbReference type="PANTHER" id="PTHR46511">
    <property type="entry name" value="MORN REPEAT-CONTAINING PROTEIN 3"/>
    <property type="match status" value="1"/>
</dbReference>
<evidence type="ECO:0000313" key="6">
    <source>
        <dbReference type="EMBL" id="CAH0604898.1"/>
    </source>
</evidence>
<dbReference type="SMART" id="SM00698">
    <property type="entry name" value="MORN"/>
    <property type="match status" value="6"/>
</dbReference>
<dbReference type="Gene3D" id="2.20.110.10">
    <property type="entry name" value="Histone H3 K4-specific methyltransferase SET7/9 N-terminal domain"/>
    <property type="match status" value="3"/>
</dbReference>
<keyword evidence="3" id="KW-0968">Cytoplasmic vesicle</keyword>
<dbReference type="AlphaFoldDB" id="A0A9P0C184"/>
<evidence type="ECO:0000256" key="1">
    <source>
        <dbReference type="ARBA" id="ARBA00004218"/>
    </source>
</evidence>